<protein>
    <submittedName>
        <fullName evidence="2">7TM GPCR serpentine receptor class x (Srx) domain-containing protein</fullName>
    </submittedName>
</protein>
<proteinExistence type="predicted"/>
<organism evidence="1 2">
    <name type="scientific">Parascaris equorum</name>
    <name type="common">Equine roundworm</name>
    <dbReference type="NCBI Taxonomy" id="6256"/>
    <lineage>
        <taxon>Eukaryota</taxon>
        <taxon>Metazoa</taxon>
        <taxon>Ecdysozoa</taxon>
        <taxon>Nematoda</taxon>
        <taxon>Chromadorea</taxon>
        <taxon>Rhabditida</taxon>
        <taxon>Spirurina</taxon>
        <taxon>Ascaridomorpha</taxon>
        <taxon>Ascaridoidea</taxon>
        <taxon>Ascarididae</taxon>
        <taxon>Parascaris</taxon>
    </lineage>
</organism>
<evidence type="ECO:0000313" key="2">
    <source>
        <dbReference type="WBParaSite" id="PEQ_0000389901-mRNA-1"/>
    </source>
</evidence>
<reference evidence="2" key="1">
    <citation type="submission" date="2022-11" db="UniProtKB">
        <authorList>
            <consortium name="WormBaseParasite"/>
        </authorList>
    </citation>
    <scope>IDENTIFICATION</scope>
</reference>
<name>A0A914RPP4_PAREQ</name>
<sequence length="102" mass="12310">MVFLFISFEAFFIYMVRKPFYGLAFASLCNNECEAGCEILILGWKLCSKSYDNSKSHFNWNIIVFVETCGSIFLDYYCTIMLLHHFDSRWSRFRHIRFLFLW</sequence>
<evidence type="ECO:0000313" key="1">
    <source>
        <dbReference type="Proteomes" id="UP000887564"/>
    </source>
</evidence>
<dbReference type="AlphaFoldDB" id="A0A914RPP4"/>
<dbReference type="WBParaSite" id="PEQ_0000389901-mRNA-1">
    <property type="protein sequence ID" value="PEQ_0000389901-mRNA-1"/>
    <property type="gene ID" value="PEQ_0000389901"/>
</dbReference>
<accession>A0A914RPP4</accession>
<dbReference type="Proteomes" id="UP000887564">
    <property type="component" value="Unplaced"/>
</dbReference>
<keyword evidence="1" id="KW-1185">Reference proteome</keyword>